<dbReference type="PRINTS" id="PR01607">
    <property type="entry name" value="APYRASEFAMLY"/>
</dbReference>
<dbReference type="EMBL" id="SACR01000001">
    <property type="protein sequence ID" value="RVU49221.1"/>
    <property type="molecule type" value="Genomic_DNA"/>
</dbReference>
<comment type="caution">
    <text evidence="5">The sequence shown here is derived from an EMBL/GenBank/DDBJ whole genome shotgun (WGS) entry which is preliminary data.</text>
</comment>
<reference evidence="5 6" key="1">
    <citation type="submission" date="2019-01" db="EMBL/GenBank/DDBJ databases">
        <authorList>
            <person name="Chen W.-M."/>
        </authorList>
    </citation>
    <scope>NUCLEOTIDE SEQUENCE [LARGE SCALE GENOMIC DNA]</scope>
    <source>
        <strain evidence="5 6">KYPY4</strain>
    </source>
</reference>
<dbReference type="OrthoDB" id="9803927at2"/>
<sequence length="585" mass="60840">MRLLTLLAAAAAAALAGCATAPGPASAPVTLRVIAFNDLHGNLESSNLVLPHPDPAKPGQALRMAVGGAAHQAGLIKALRAGAQHSVVVSSGDAIGATPLVSALFWHESTIDVMNRMGVDIATLGNHEFDAGVAELQRMVNGGCRAPKAGDPAVSCALGEYEGAKFPFVSANIVQDNGRPLVATSVIREVGGIKVGFIGAVTTDMPSLVVPSGIAGLRFIDESKAINAEAARLQAAGVQALVAVIHEGGNTGEPGSTMEWNDAGCANRRGAIFEIEKQLSPAVDVVLSGHSHQGYNCKINGRPVMQATAQGRGLSVLDLVLDPTTGDVDRARSLHRNLPVFNEKTTAAHRELVISQEPAPYAFALSAAQPDAAIAARVAAYSERARPLAERKVGRIAGNFATGANNGDMAAGRLVADAQWHSTRSAERGGSQFALMNNGGVRAALVCRGTPPCDVSFGDVFTMQPFGNTLVVMTLSGAEIQALIEGQSRAGALIPSSNIRWTWRANAPQGQRVQNLRIGGEPVNPAKDYRLTVNSFMAEGGDGFTTLRAGRNRVGGDVDIDALMAFLAANTNGVTPDPDLRYTVE</sequence>
<protein>
    <submittedName>
        <fullName evidence="5">Bifunctional metallophosphatase/5'-nucleotidase</fullName>
    </submittedName>
</protein>
<keyword evidence="6" id="KW-1185">Reference proteome</keyword>
<feature type="signal peptide" evidence="2">
    <location>
        <begin position="1"/>
        <end position="21"/>
    </location>
</feature>
<dbReference type="PROSITE" id="PS51257">
    <property type="entry name" value="PROKAR_LIPOPROTEIN"/>
    <property type="match status" value="1"/>
</dbReference>
<keyword evidence="2" id="KW-0378">Hydrolase</keyword>
<organism evidence="5 6">
    <name type="scientific">Rubrivivax rivuli</name>
    <dbReference type="NCBI Taxonomy" id="1862385"/>
    <lineage>
        <taxon>Bacteria</taxon>
        <taxon>Pseudomonadati</taxon>
        <taxon>Pseudomonadota</taxon>
        <taxon>Betaproteobacteria</taxon>
        <taxon>Burkholderiales</taxon>
        <taxon>Sphaerotilaceae</taxon>
        <taxon>Rubrivivax</taxon>
    </lineage>
</organism>
<dbReference type="Pfam" id="PF02872">
    <property type="entry name" value="5_nucleotid_C"/>
    <property type="match status" value="1"/>
</dbReference>
<dbReference type="InterPro" id="IPR029052">
    <property type="entry name" value="Metallo-depent_PP-like"/>
</dbReference>
<dbReference type="Proteomes" id="UP000285575">
    <property type="component" value="Unassembled WGS sequence"/>
</dbReference>
<dbReference type="InterPro" id="IPR006179">
    <property type="entry name" value="5_nucleotidase/apyrase"/>
</dbReference>
<name>A0A437RRB7_9BURK</name>
<evidence type="ECO:0000259" key="4">
    <source>
        <dbReference type="Pfam" id="PF02872"/>
    </source>
</evidence>
<dbReference type="GO" id="GO:0008253">
    <property type="term" value="F:5'-nucleotidase activity"/>
    <property type="evidence" value="ECO:0007669"/>
    <property type="project" value="TreeGrafter"/>
</dbReference>
<feature type="chain" id="PRO_5018821739" evidence="2">
    <location>
        <begin position="22"/>
        <end position="585"/>
    </location>
</feature>
<gene>
    <name evidence="5" type="ORF">EOE66_01150</name>
</gene>
<dbReference type="GO" id="GO:0009166">
    <property type="term" value="P:nucleotide catabolic process"/>
    <property type="evidence" value="ECO:0007669"/>
    <property type="project" value="InterPro"/>
</dbReference>
<dbReference type="GO" id="GO:0008768">
    <property type="term" value="F:UDP-sugar diphosphatase activity"/>
    <property type="evidence" value="ECO:0007669"/>
    <property type="project" value="TreeGrafter"/>
</dbReference>
<dbReference type="InterPro" id="IPR004843">
    <property type="entry name" value="Calcineurin-like_PHP"/>
</dbReference>
<dbReference type="AlphaFoldDB" id="A0A437RRB7"/>
<feature type="domain" description="5'-Nucleotidase C-terminal" evidence="4">
    <location>
        <begin position="394"/>
        <end position="547"/>
    </location>
</feature>
<dbReference type="Gene3D" id="3.90.780.10">
    <property type="entry name" value="5'-Nucleotidase, C-terminal domain"/>
    <property type="match status" value="1"/>
</dbReference>
<dbReference type="SUPFAM" id="SSF56300">
    <property type="entry name" value="Metallo-dependent phosphatases"/>
    <property type="match status" value="1"/>
</dbReference>
<dbReference type="InterPro" id="IPR036907">
    <property type="entry name" value="5'-Nucleotdase_C_sf"/>
</dbReference>
<dbReference type="PANTHER" id="PTHR11575:SF24">
    <property type="entry name" value="5'-NUCLEOTIDASE"/>
    <property type="match status" value="1"/>
</dbReference>
<dbReference type="GO" id="GO:0000166">
    <property type="term" value="F:nucleotide binding"/>
    <property type="evidence" value="ECO:0007669"/>
    <property type="project" value="UniProtKB-KW"/>
</dbReference>
<dbReference type="GO" id="GO:0030288">
    <property type="term" value="C:outer membrane-bounded periplasmic space"/>
    <property type="evidence" value="ECO:0007669"/>
    <property type="project" value="TreeGrafter"/>
</dbReference>
<comment type="similarity">
    <text evidence="2">Belongs to the 5'-nucleotidase family.</text>
</comment>
<dbReference type="InterPro" id="IPR008334">
    <property type="entry name" value="5'-Nucleotdase_C"/>
</dbReference>
<dbReference type="Pfam" id="PF00149">
    <property type="entry name" value="Metallophos"/>
    <property type="match status" value="1"/>
</dbReference>
<evidence type="ECO:0000259" key="3">
    <source>
        <dbReference type="Pfam" id="PF00149"/>
    </source>
</evidence>
<keyword evidence="2" id="KW-0547">Nucleotide-binding</keyword>
<proteinExistence type="inferred from homology"/>
<evidence type="ECO:0000256" key="2">
    <source>
        <dbReference type="RuleBase" id="RU362119"/>
    </source>
</evidence>
<dbReference type="RefSeq" id="WP_128226858.1">
    <property type="nucleotide sequence ID" value="NZ_SACR01000001.1"/>
</dbReference>
<evidence type="ECO:0000313" key="6">
    <source>
        <dbReference type="Proteomes" id="UP000285575"/>
    </source>
</evidence>
<evidence type="ECO:0000313" key="5">
    <source>
        <dbReference type="EMBL" id="RVU49221.1"/>
    </source>
</evidence>
<dbReference type="PANTHER" id="PTHR11575">
    <property type="entry name" value="5'-NUCLEOTIDASE-RELATED"/>
    <property type="match status" value="1"/>
</dbReference>
<evidence type="ECO:0000256" key="1">
    <source>
        <dbReference type="ARBA" id="ARBA00022729"/>
    </source>
</evidence>
<feature type="domain" description="Calcineurin-like phosphoesterase" evidence="3">
    <location>
        <begin position="31"/>
        <end position="293"/>
    </location>
</feature>
<dbReference type="Gene3D" id="3.60.21.10">
    <property type="match status" value="1"/>
</dbReference>
<accession>A0A437RRB7</accession>
<keyword evidence="1 2" id="KW-0732">Signal</keyword>
<dbReference type="SUPFAM" id="SSF55816">
    <property type="entry name" value="5'-nucleotidase (syn. UDP-sugar hydrolase), C-terminal domain"/>
    <property type="match status" value="1"/>
</dbReference>